<sequence>MAYESMYERFLPESDQKTSGMLCTLHHEKFRLFCLDHQQPVCVVCRDAKNHSKHRFSPINEAAQDHRENLLTFLKPLKEKLELRKKDKEKFEVTAEHIEVQVKQTRRQIVEQFKKLYQFLADEEEARLAELREEEEQKSGAMKEILNALNREIKALSETVRTTEEELEAEDIPFLHNYKNVVKRVQRCPLMEDPQLASGALIDQAKHLGNLAFNVWNNMKDIISYSPLVLDPNTAHPALILSEDLTSVRQEDKQQLPENPERFDFYNSVLSSEGLSSGTISWDVEVGDGLYWGLGVLAESVQRKGNVTAGLWVIYLSKGKYIAWSPTSPSTNLCIQGRLQRVRVHLDWKRGKLCFSDLDTNSYIHIFTHTFTEKMFPIFNASDKIKLLPMKLSVSKWKL</sequence>
<dbReference type="CDD" id="cd12893">
    <property type="entry name" value="SPRY_PRY_TRIM35"/>
    <property type="match status" value="1"/>
</dbReference>
<evidence type="ECO:0000256" key="4">
    <source>
        <dbReference type="SAM" id="Coils"/>
    </source>
</evidence>
<evidence type="ECO:0000256" key="2">
    <source>
        <dbReference type="ARBA" id="ARBA00022833"/>
    </source>
</evidence>
<dbReference type="InterPro" id="IPR003879">
    <property type="entry name" value="Butyrophylin_SPRY"/>
</dbReference>
<dbReference type="InterPro" id="IPR000315">
    <property type="entry name" value="Znf_B-box"/>
</dbReference>
<dbReference type="Proteomes" id="UP001476798">
    <property type="component" value="Unassembled WGS sequence"/>
</dbReference>
<dbReference type="EMBL" id="JAHRIO010020867">
    <property type="protein sequence ID" value="MEQ2165061.1"/>
    <property type="molecule type" value="Genomic_DNA"/>
</dbReference>
<dbReference type="SUPFAM" id="SSF57845">
    <property type="entry name" value="B-box zinc-binding domain"/>
    <property type="match status" value="1"/>
</dbReference>
<dbReference type="Pfam" id="PF00643">
    <property type="entry name" value="zf-B_box"/>
    <property type="match status" value="1"/>
</dbReference>
<dbReference type="Gene3D" id="3.30.160.60">
    <property type="entry name" value="Classic Zinc Finger"/>
    <property type="match status" value="1"/>
</dbReference>
<evidence type="ECO:0000313" key="7">
    <source>
        <dbReference type="EMBL" id="MEQ2165061.1"/>
    </source>
</evidence>
<gene>
    <name evidence="7" type="ORF">GOODEAATRI_013187</name>
</gene>
<name>A0ABV0N129_9TELE</name>
<dbReference type="InterPro" id="IPR001870">
    <property type="entry name" value="B30.2/SPRY"/>
</dbReference>
<dbReference type="SMART" id="SM00336">
    <property type="entry name" value="BBOX"/>
    <property type="match status" value="1"/>
</dbReference>
<feature type="domain" description="B box-type" evidence="5">
    <location>
        <begin position="18"/>
        <end position="59"/>
    </location>
</feature>
<dbReference type="Pfam" id="PF13765">
    <property type="entry name" value="PRY"/>
    <property type="match status" value="1"/>
</dbReference>
<dbReference type="PANTHER" id="PTHR24103">
    <property type="entry name" value="E3 UBIQUITIN-PROTEIN LIGASE TRIM"/>
    <property type="match status" value="1"/>
</dbReference>
<dbReference type="SMART" id="SM00589">
    <property type="entry name" value="PRY"/>
    <property type="match status" value="1"/>
</dbReference>
<accession>A0ABV0N129</accession>
<dbReference type="PRINTS" id="PR01407">
    <property type="entry name" value="BUTYPHLNCDUF"/>
</dbReference>
<dbReference type="PROSITE" id="PS50119">
    <property type="entry name" value="ZF_BBOX"/>
    <property type="match status" value="1"/>
</dbReference>
<protein>
    <submittedName>
        <fullName evidence="7">Uncharacterized protein</fullName>
    </submittedName>
</protein>
<evidence type="ECO:0000259" key="6">
    <source>
        <dbReference type="PROSITE" id="PS50188"/>
    </source>
</evidence>
<keyword evidence="1 3" id="KW-0479">Metal-binding</keyword>
<evidence type="ECO:0000259" key="5">
    <source>
        <dbReference type="PROSITE" id="PS50119"/>
    </source>
</evidence>
<keyword evidence="1 3" id="KW-0863">Zinc-finger</keyword>
<dbReference type="InterPro" id="IPR003877">
    <property type="entry name" value="SPRY_dom"/>
</dbReference>
<dbReference type="Gene3D" id="2.60.120.920">
    <property type="match status" value="1"/>
</dbReference>
<feature type="coiled-coil region" evidence="4">
    <location>
        <begin position="88"/>
        <end position="166"/>
    </location>
</feature>
<dbReference type="InterPro" id="IPR013320">
    <property type="entry name" value="ConA-like_dom_sf"/>
</dbReference>
<organism evidence="7 8">
    <name type="scientific">Goodea atripinnis</name>
    <dbReference type="NCBI Taxonomy" id="208336"/>
    <lineage>
        <taxon>Eukaryota</taxon>
        <taxon>Metazoa</taxon>
        <taxon>Chordata</taxon>
        <taxon>Craniata</taxon>
        <taxon>Vertebrata</taxon>
        <taxon>Euteleostomi</taxon>
        <taxon>Actinopterygii</taxon>
        <taxon>Neopterygii</taxon>
        <taxon>Teleostei</taxon>
        <taxon>Neoteleostei</taxon>
        <taxon>Acanthomorphata</taxon>
        <taxon>Ovalentaria</taxon>
        <taxon>Atherinomorphae</taxon>
        <taxon>Cyprinodontiformes</taxon>
        <taxon>Goodeidae</taxon>
        <taxon>Goodea</taxon>
    </lineage>
</organism>
<proteinExistence type="predicted"/>
<reference evidence="7 8" key="1">
    <citation type="submission" date="2021-06" db="EMBL/GenBank/DDBJ databases">
        <authorList>
            <person name="Palmer J.M."/>
        </authorList>
    </citation>
    <scope>NUCLEOTIDE SEQUENCE [LARGE SCALE GENOMIC DNA]</scope>
    <source>
        <strain evidence="7 8">GA_2019</strain>
        <tissue evidence="7">Muscle</tissue>
    </source>
</reference>
<keyword evidence="8" id="KW-1185">Reference proteome</keyword>
<dbReference type="InterPro" id="IPR050143">
    <property type="entry name" value="TRIM/RBCC"/>
</dbReference>
<evidence type="ECO:0000256" key="1">
    <source>
        <dbReference type="ARBA" id="ARBA00022771"/>
    </source>
</evidence>
<keyword evidence="2" id="KW-0862">Zinc</keyword>
<dbReference type="PROSITE" id="PS50188">
    <property type="entry name" value="B302_SPRY"/>
    <property type="match status" value="1"/>
</dbReference>
<dbReference type="SUPFAM" id="SSF49899">
    <property type="entry name" value="Concanavalin A-like lectins/glucanases"/>
    <property type="match status" value="1"/>
</dbReference>
<feature type="domain" description="B30.2/SPRY" evidence="6">
    <location>
        <begin position="208"/>
        <end position="397"/>
    </location>
</feature>
<dbReference type="InterPro" id="IPR043136">
    <property type="entry name" value="B30.2/SPRY_sf"/>
</dbReference>
<comment type="caution">
    <text evidence="7">The sequence shown here is derived from an EMBL/GenBank/DDBJ whole genome shotgun (WGS) entry which is preliminary data.</text>
</comment>
<dbReference type="Pfam" id="PF00622">
    <property type="entry name" value="SPRY"/>
    <property type="match status" value="1"/>
</dbReference>
<evidence type="ECO:0000256" key="3">
    <source>
        <dbReference type="PROSITE-ProRule" id="PRU00024"/>
    </source>
</evidence>
<evidence type="ECO:0000313" key="8">
    <source>
        <dbReference type="Proteomes" id="UP001476798"/>
    </source>
</evidence>
<dbReference type="InterPro" id="IPR006574">
    <property type="entry name" value="PRY"/>
</dbReference>
<keyword evidence="4" id="KW-0175">Coiled coil</keyword>